<proteinExistence type="predicted"/>
<name>A0A4R0IU50_9ACTN</name>
<protein>
    <submittedName>
        <fullName evidence="2">Uncharacterized protein</fullName>
    </submittedName>
</protein>
<evidence type="ECO:0000256" key="1">
    <source>
        <dbReference type="SAM" id="MobiDB-lite"/>
    </source>
</evidence>
<feature type="region of interest" description="Disordered" evidence="1">
    <location>
        <begin position="22"/>
        <end position="48"/>
    </location>
</feature>
<organism evidence="2 3">
    <name type="scientific">Kribbella speibonae</name>
    <dbReference type="NCBI Taxonomy" id="1572660"/>
    <lineage>
        <taxon>Bacteria</taxon>
        <taxon>Bacillati</taxon>
        <taxon>Actinomycetota</taxon>
        <taxon>Actinomycetes</taxon>
        <taxon>Propionibacteriales</taxon>
        <taxon>Kribbellaceae</taxon>
        <taxon>Kribbella</taxon>
    </lineage>
</organism>
<dbReference type="Proteomes" id="UP000294225">
    <property type="component" value="Unassembled WGS sequence"/>
</dbReference>
<evidence type="ECO:0000313" key="3">
    <source>
        <dbReference type="Proteomes" id="UP000294225"/>
    </source>
</evidence>
<dbReference type="EMBL" id="SJKC01000003">
    <property type="protein sequence ID" value="TCC36270.1"/>
    <property type="molecule type" value="Genomic_DNA"/>
</dbReference>
<comment type="caution">
    <text evidence="2">The sequence shown here is derived from an EMBL/GenBank/DDBJ whole genome shotgun (WGS) entry which is preliminary data.</text>
</comment>
<dbReference type="RefSeq" id="WP_131498096.1">
    <property type="nucleotide sequence ID" value="NZ_SJKC01000003.1"/>
</dbReference>
<accession>A0A4R0IU50</accession>
<reference evidence="2 3" key="1">
    <citation type="submission" date="2019-02" db="EMBL/GenBank/DDBJ databases">
        <title>Kribbella capetownensis sp. nov. and Kribbella speibonae sp. nov., isolated from soil.</title>
        <authorList>
            <person name="Curtis S.M."/>
            <person name="Norton I."/>
            <person name="Everest G.J."/>
            <person name="Meyers P.R."/>
        </authorList>
    </citation>
    <scope>NUCLEOTIDE SEQUENCE [LARGE SCALE GENOMIC DNA]</scope>
    <source>
        <strain evidence="2 3">YM55</strain>
    </source>
</reference>
<gene>
    <name evidence="2" type="ORF">E0H92_26820</name>
</gene>
<sequence length="129" mass="13934">MARAPLPIGTWGAISTWVVQTDAKGKPISTSRRQRSTNRDWDDPSDGFNVETVHTIAAYPGNPASSRAQDRQDAESYVVFVQTPQSPAGPMKGIGNEPTQPRLSLVGQQMDECAELFRSVDMDADTAAG</sequence>
<dbReference type="AlphaFoldDB" id="A0A4R0IU50"/>
<evidence type="ECO:0000313" key="2">
    <source>
        <dbReference type="EMBL" id="TCC36270.1"/>
    </source>
</evidence>